<protein>
    <submittedName>
        <fullName evidence="1">Uncharacterized protein</fullName>
    </submittedName>
</protein>
<dbReference type="AlphaFoldDB" id="V5G3V2"/>
<reference evidence="1" key="1">
    <citation type="submission" date="2013-07" db="EMBL/GenBank/DDBJ databases">
        <title>Midgut Transcriptome Profiling of Anoplphora glabripennis, a Lignocellulose Degrading, Wood-Boring Cerambycid.</title>
        <authorList>
            <person name="Scully E.D."/>
            <person name="Hoover K."/>
            <person name="Carlson J.E."/>
            <person name="Tien M."/>
            <person name="Geib S.M."/>
        </authorList>
    </citation>
    <scope>NUCLEOTIDE SEQUENCE</scope>
</reference>
<evidence type="ECO:0000313" key="1">
    <source>
        <dbReference type="EMBL" id="JAB64710.1"/>
    </source>
</evidence>
<sequence length="309" mass="34414">EAAMLPVKFFLVLSLQILAVFGLGNNVLINLPELDENQLKWPQQKIQTIEYLLDTLMEVGNVTLIGWQKIWNSDGTLKEIRTIELTLLNHTLQTHSWDILELSDEDMIDELPVVLDVMDTISSATGILVSGSIQQLDRHENVQLSLKMDPNSIMINLLGSDLMYWQQNITVTSQTPIQNLIKTLQQQSRLPVGVLHWNVDGTLNIQSSVIVPELLATIESVIPENASLPLLESALKGVAKGVLLQPDEVPTYVAHHMKQNIPGYTWVVATDLDTPLVTPGVYLNVVYEWVDIGKIPISVDIMGIPIHAL</sequence>
<accession>V5G3V2</accession>
<dbReference type="EMBL" id="GALX01003756">
    <property type="protein sequence ID" value="JAB64710.1"/>
    <property type="molecule type" value="Transcribed_RNA"/>
</dbReference>
<name>V5G3V2_ANOGL</name>
<proteinExistence type="predicted"/>
<organism evidence="1">
    <name type="scientific">Anoplophora glabripennis</name>
    <name type="common">Asian longhorn beetle</name>
    <name type="synonym">Anoplophora nobilis</name>
    <dbReference type="NCBI Taxonomy" id="217634"/>
    <lineage>
        <taxon>Eukaryota</taxon>
        <taxon>Metazoa</taxon>
        <taxon>Ecdysozoa</taxon>
        <taxon>Arthropoda</taxon>
        <taxon>Hexapoda</taxon>
        <taxon>Insecta</taxon>
        <taxon>Pterygota</taxon>
        <taxon>Neoptera</taxon>
        <taxon>Endopterygota</taxon>
        <taxon>Coleoptera</taxon>
        <taxon>Polyphaga</taxon>
        <taxon>Cucujiformia</taxon>
        <taxon>Chrysomeloidea</taxon>
        <taxon>Cerambycidae</taxon>
        <taxon>Lamiinae</taxon>
        <taxon>Lamiini</taxon>
        <taxon>Anoplophora</taxon>
    </lineage>
</organism>
<feature type="non-terminal residue" evidence="1">
    <location>
        <position position="1"/>
    </location>
</feature>